<dbReference type="InParanoid" id="A0A067PT94"/>
<proteinExistence type="predicted"/>
<accession>A0A067PT94</accession>
<protein>
    <submittedName>
        <fullName evidence="1">Uncharacterized protein</fullName>
    </submittedName>
</protein>
<evidence type="ECO:0000313" key="2">
    <source>
        <dbReference type="Proteomes" id="UP000027265"/>
    </source>
</evidence>
<dbReference type="Proteomes" id="UP000027265">
    <property type="component" value="Unassembled WGS sequence"/>
</dbReference>
<evidence type="ECO:0000313" key="1">
    <source>
        <dbReference type="EMBL" id="KDQ57080.1"/>
    </source>
</evidence>
<dbReference type="HOGENOM" id="CLU_1722639_0_0_1"/>
<keyword evidence="2" id="KW-1185">Reference proteome</keyword>
<dbReference type="EMBL" id="KL197720">
    <property type="protein sequence ID" value="KDQ57080.1"/>
    <property type="molecule type" value="Genomic_DNA"/>
</dbReference>
<organism evidence="1 2">
    <name type="scientific">Jaapia argillacea MUCL 33604</name>
    <dbReference type="NCBI Taxonomy" id="933084"/>
    <lineage>
        <taxon>Eukaryota</taxon>
        <taxon>Fungi</taxon>
        <taxon>Dikarya</taxon>
        <taxon>Basidiomycota</taxon>
        <taxon>Agaricomycotina</taxon>
        <taxon>Agaricomycetes</taxon>
        <taxon>Agaricomycetidae</taxon>
        <taxon>Jaapiales</taxon>
        <taxon>Jaapiaceae</taxon>
        <taxon>Jaapia</taxon>
    </lineage>
</organism>
<dbReference type="AlphaFoldDB" id="A0A067PT94"/>
<reference evidence="2" key="1">
    <citation type="journal article" date="2014" name="Proc. Natl. Acad. Sci. U.S.A.">
        <title>Extensive sampling of basidiomycete genomes demonstrates inadequacy of the white-rot/brown-rot paradigm for wood decay fungi.</title>
        <authorList>
            <person name="Riley R."/>
            <person name="Salamov A.A."/>
            <person name="Brown D.W."/>
            <person name="Nagy L.G."/>
            <person name="Floudas D."/>
            <person name="Held B.W."/>
            <person name="Levasseur A."/>
            <person name="Lombard V."/>
            <person name="Morin E."/>
            <person name="Otillar R."/>
            <person name="Lindquist E.A."/>
            <person name="Sun H."/>
            <person name="LaButti K.M."/>
            <person name="Schmutz J."/>
            <person name="Jabbour D."/>
            <person name="Luo H."/>
            <person name="Baker S.E."/>
            <person name="Pisabarro A.G."/>
            <person name="Walton J.D."/>
            <person name="Blanchette R.A."/>
            <person name="Henrissat B."/>
            <person name="Martin F."/>
            <person name="Cullen D."/>
            <person name="Hibbett D.S."/>
            <person name="Grigoriev I.V."/>
        </authorList>
    </citation>
    <scope>NUCLEOTIDE SEQUENCE [LARGE SCALE GENOMIC DNA]</scope>
    <source>
        <strain evidence="2">MUCL 33604</strain>
    </source>
</reference>
<gene>
    <name evidence="1" type="ORF">JAAARDRAFT_35676</name>
</gene>
<sequence>MLSPLIPPFLHHFPSIARHTTITRGRKYTSNAPQVMAFPEDPLFPVPHPVVSGLRSNTQISQGSPRRNLFDSSKVLGQGLRSAVLWSRLTSPGKAKLDDYCTVGLGMGYSCLKPVLWVLNCLVEAVLVGLVYQYSIQNSVKLISATMETPLS</sequence>
<name>A0A067PT94_9AGAM</name>